<feature type="domain" description="Rab-GAP TBC" evidence="5">
    <location>
        <begin position="69"/>
        <end position="266"/>
    </location>
</feature>
<dbReference type="GO" id="GO:0005096">
    <property type="term" value="F:GTPase activator activity"/>
    <property type="evidence" value="ECO:0007669"/>
    <property type="project" value="UniProtKB-KW"/>
</dbReference>
<dbReference type="GO" id="GO:0006888">
    <property type="term" value="P:endoplasmic reticulum to Golgi vesicle-mediated transport"/>
    <property type="evidence" value="ECO:0007669"/>
    <property type="project" value="TreeGrafter"/>
</dbReference>
<dbReference type="PANTHER" id="PTHR20913">
    <property type="entry name" value="TBC1 DOMAIN FAMILY MEMBER 20/GTPASE"/>
    <property type="match status" value="1"/>
</dbReference>
<keyword evidence="1" id="KW-0343">GTPase activation</keyword>
<evidence type="ECO:0000313" key="7">
    <source>
        <dbReference type="Proteomes" id="UP000034182"/>
    </source>
</evidence>
<reference evidence="6 7" key="2">
    <citation type="submission" date="2015-05" db="EMBL/GenBank/DDBJ databases">
        <title>Distinctive expansion of gene families associated with plant cell wall degradation and secondary metabolism in the genomes of grapevine trunk pathogens.</title>
        <authorList>
            <person name="Lawrence D.P."/>
            <person name="Travadon R."/>
            <person name="Rolshausen P.E."/>
            <person name="Baumgartner K."/>
        </authorList>
    </citation>
    <scope>NUCLEOTIDE SEQUENCE [LARGE SCALE GENOMIC DNA]</scope>
    <source>
        <strain evidence="6">DS831</strain>
    </source>
</reference>
<evidence type="ECO:0000256" key="4">
    <source>
        <dbReference type="SAM" id="Phobius"/>
    </source>
</evidence>
<keyword evidence="4" id="KW-0472">Membrane</keyword>
<feature type="region of interest" description="Disordered" evidence="3">
    <location>
        <begin position="90"/>
        <end position="116"/>
    </location>
</feature>
<protein>
    <submittedName>
        <fullName evidence="6">Putative tbc domain</fullName>
    </submittedName>
</protein>
<dbReference type="Pfam" id="PF00566">
    <property type="entry name" value="RabGAP-TBC"/>
    <property type="match status" value="1"/>
</dbReference>
<dbReference type="Proteomes" id="UP000034182">
    <property type="component" value="Unassembled WGS sequence"/>
</dbReference>
<evidence type="ECO:0000313" key="6">
    <source>
        <dbReference type="EMBL" id="KKY16522.1"/>
    </source>
</evidence>
<dbReference type="InterPro" id="IPR000195">
    <property type="entry name" value="Rab-GAP-TBC_dom"/>
</dbReference>
<evidence type="ECO:0000259" key="5">
    <source>
        <dbReference type="PROSITE" id="PS50086"/>
    </source>
</evidence>
<dbReference type="InterPro" id="IPR035969">
    <property type="entry name" value="Rab-GAP_TBC_sf"/>
</dbReference>
<feature type="transmembrane region" description="Helical" evidence="4">
    <location>
        <begin position="394"/>
        <end position="411"/>
    </location>
</feature>
<name>A0A0G2E0C0_9PEZI</name>
<dbReference type="GO" id="GO:0005789">
    <property type="term" value="C:endoplasmic reticulum membrane"/>
    <property type="evidence" value="ECO:0007669"/>
    <property type="project" value="TreeGrafter"/>
</dbReference>
<feature type="region of interest" description="Disordered" evidence="3">
    <location>
        <begin position="1"/>
        <end position="41"/>
    </location>
</feature>
<gene>
    <name evidence="6" type="ORF">UCDDS831_g07021</name>
</gene>
<evidence type="ECO:0000256" key="1">
    <source>
        <dbReference type="ARBA" id="ARBA00022468"/>
    </source>
</evidence>
<reference evidence="6 7" key="1">
    <citation type="submission" date="2015-03" db="EMBL/GenBank/DDBJ databases">
        <authorList>
            <person name="Morales-Cruz A."/>
            <person name="Amrine K.C."/>
            <person name="Cantu D."/>
        </authorList>
    </citation>
    <scope>NUCLEOTIDE SEQUENCE [LARGE SCALE GENOMIC DNA]</scope>
    <source>
        <strain evidence="6">DS831</strain>
    </source>
</reference>
<feature type="compositionally biased region" description="Basic and acidic residues" evidence="3">
    <location>
        <begin position="91"/>
        <end position="103"/>
    </location>
</feature>
<accession>A0A0G2E0C0</accession>
<dbReference type="Gene3D" id="1.10.472.80">
    <property type="entry name" value="Ypt/Rab-GAP domain of gyp1p, domain 3"/>
    <property type="match status" value="1"/>
</dbReference>
<proteinExistence type="predicted"/>
<sequence>MSAHDDQHLQPAPPPACSDDEHSQPESSPHGDRPPSDAGADLKAAQIRCACRDADLDTLTRLATTDRGLLTDRLRRDAWLLLLGSRPSFPDGHDSASDSDSHAGTDTAWGELQPHHDEDQVKLDVNRSFVYYPKDQSEQQIEERKEELFDVIAQILRRHPRLCYFQGYHDIVQVFLLVLGSDLAVPAVTRLSLLRIRDFMLPSLDAAIAHLKLLPSILYSVDPTLYEHLRPAEPFFALAATITMYAHDIQEYGDIARLFDFLLAHEAVFSVYLFAAIILARKDELLEIPPDDIDVLHVTLQKLPKPLDLEGLITSTVELFAKRPPESLPWGAWRTISPYSVLRTTREPRALTKQTLEEAEQLLVKHEEQIRRTNMYKKVAANIRWGVWRYRRPAGGFVMAVAVGVLAWWLGRSDHGATYLSTVRQTLSFLFGQYRVF</sequence>
<keyword evidence="4" id="KW-0812">Transmembrane</keyword>
<dbReference type="PANTHER" id="PTHR20913:SF7">
    <property type="entry name" value="RE60063P"/>
    <property type="match status" value="1"/>
</dbReference>
<dbReference type="Gene3D" id="1.10.8.1310">
    <property type="match status" value="1"/>
</dbReference>
<organism evidence="6 7">
    <name type="scientific">Diplodia seriata</name>
    <dbReference type="NCBI Taxonomy" id="420778"/>
    <lineage>
        <taxon>Eukaryota</taxon>
        <taxon>Fungi</taxon>
        <taxon>Dikarya</taxon>
        <taxon>Ascomycota</taxon>
        <taxon>Pezizomycotina</taxon>
        <taxon>Dothideomycetes</taxon>
        <taxon>Dothideomycetes incertae sedis</taxon>
        <taxon>Botryosphaeriales</taxon>
        <taxon>Botryosphaeriaceae</taxon>
        <taxon>Diplodia</taxon>
    </lineage>
</organism>
<evidence type="ECO:0000256" key="2">
    <source>
        <dbReference type="SAM" id="Coils"/>
    </source>
</evidence>
<dbReference type="SMART" id="SM00164">
    <property type="entry name" value="TBC"/>
    <property type="match status" value="1"/>
</dbReference>
<feature type="transmembrane region" description="Helical" evidence="4">
    <location>
        <begin position="261"/>
        <end position="280"/>
    </location>
</feature>
<comment type="caution">
    <text evidence="6">The sequence shown here is derived from an EMBL/GenBank/DDBJ whole genome shotgun (WGS) entry which is preliminary data.</text>
</comment>
<feature type="compositionally biased region" description="Basic and acidic residues" evidence="3">
    <location>
        <begin position="19"/>
        <end position="35"/>
    </location>
</feature>
<dbReference type="FunFam" id="1.10.472.80:FF:000060">
    <property type="entry name" value="TBC domain protein, putative"/>
    <property type="match status" value="1"/>
</dbReference>
<dbReference type="InterPro" id="IPR045913">
    <property type="entry name" value="TBC20/Gyp8-like"/>
</dbReference>
<feature type="coiled-coil region" evidence="2">
    <location>
        <begin position="349"/>
        <end position="376"/>
    </location>
</feature>
<keyword evidence="4" id="KW-1133">Transmembrane helix</keyword>
<keyword evidence="2" id="KW-0175">Coiled coil</keyword>
<dbReference type="PROSITE" id="PS50086">
    <property type="entry name" value="TBC_RABGAP"/>
    <property type="match status" value="1"/>
</dbReference>
<evidence type="ECO:0000256" key="3">
    <source>
        <dbReference type="SAM" id="MobiDB-lite"/>
    </source>
</evidence>
<dbReference type="EMBL" id="LAQI01000168">
    <property type="protein sequence ID" value="KKY16522.1"/>
    <property type="molecule type" value="Genomic_DNA"/>
</dbReference>
<dbReference type="SUPFAM" id="SSF47923">
    <property type="entry name" value="Ypt/Rab-GAP domain of gyp1p"/>
    <property type="match status" value="2"/>
</dbReference>
<dbReference type="AlphaFoldDB" id="A0A0G2E0C0"/>